<dbReference type="InterPro" id="IPR036520">
    <property type="entry name" value="UPF0759_sf"/>
</dbReference>
<dbReference type="SUPFAM" id="SSF117396">
    <property type="entry name" value="TM1631-like"/>
    <property type="match status" value="1"/>
</dbReference>
<dbReference type="Pfam" id="PF01904">
    <property type="entry name" value="DUF72"/>
    <property type="match status" value="1"/>
</dbReference>
<dbReference type="Proteomes" id="UP000036890">
    <property type="component" value="Unassembled WGS sequence"/>
</dbReference>
<dbReference type="AlphaFoldDB" id="A0A0L8AGM9"/>
<evidence type="ECO:0000313" key="1">
    <source>
        <dbReference type="EMBL" id="KOF01300.1"/>
    </source>
</evidence>
<name>A0A0L8AGM9_9GAMM</name>
<organism evidence="1 2">
    <name type="scientific">Stenotrophomonas geniculata N1</name>
    <dbReference type="NCBI Taxonomy" id="1167641"/>
    <lineage>
        <taxon>Bacteria</taxon>
        <taxon>Pseudomonadati</taxon>
        <taxon>Pseudomonadota</taxon>
        <taxon>Gammaproteobacteria</taxon>
        <taxon>Lysobacterales</taxon>
        <taxon>Lysobacteraceae</taxon>
        <taxon>Stenotrophomonas</taxon>
    </lineage>
</organism>
<dbReference type="PANTHER" id="PTHR30348">
    <property type="entry name" value="UNCHARACTERIZED PROTEIN YECE"/>
    <property type="match status" value="1"/>
</dbReference>
<dbReference type="Gene3D" id="3.20.20.410">
    <property type="entry name" value="Protein of unknown function UPF0759"/>
    <property type="match status" value="1"/>
</dbReference>
<protein>
    <recommendedName>
        <fullName evidence="3">DUF72 domain-containing protein</fullName>
    </recommendedName>
</protein>
<reference evidence="1 2" key="1">
    <citation type="journal article" date="2012" name="J. Bacteriol.">
        <title>Genome sequence of a novel nicotine-degrading strain, Pseudomonas geniculata N1.</title>
        <authorList>
            <person name="Tang H."/>
            <person name="Yu H."/>
            <person name="Tai C."/>
            <person name="Huang K."/>
            <person name="Liu Y."/>
            <person name="Wang L."/>
            <person name="Yao Y."/>
            <person name="Wu G."/>
            <person name="Xu P."/>
        </authorList>
    </citation>
    <scope>NUCLEOTIDE SEQUENCE [LARGE SCALE GENOMIC DNA]</scope>
    <source>
        <strain evidence="1 2">N1</strain>
    </source>
</reference>
<dbReference type="OrthoDB" id="9780310at2"/>
<evidence type="ECO:0008006" key="3">
    <source>
        <dbReference type="Google" id="ProtNLM"/>
    </source>
</evidence>
<gene>
    <name evidence="1" type="ORF">W7K_00600</name>
</gene>
<sequence>MLPPMTIRIGIGGWTYEPWRGTFYPEKWPQKRELEYAASQMTAIEINGTYYSSFKPASFANWAAAVPDGFIFTLKASRYCTNRKVLADAGESIERFVGQGITELGDKLGPILWQFMATKKFDADDMGAFLNLLPAKHDGIPLRHAIQVRHDSFADPAFIAMARAANVAIVYADSADYPAIADVTADFVYARLENAVEAEPAGYTDAALDRWAKAARDWQAGGRPEGLPYVTPDTPAKAQRDTFVFFINGAKVRAPHGAKALIERVRG</sequence>
<dbReference type="PANTHER" id="PTHR30348:SF4">
    <property type="entry name" value="DUF72 DOMAIN-CONTAINING PROTEIN"/>
    <property type="match status" value="1"/>
</dbReference>
<dbReference type="EMBL" id="AJLO02000001">
    <property type="protein sequence ID" value="KOF01300.1"/>
    <property type="molecule type" value="Genomic_DNA"/>
</dbReference>
<proteinExistence type="predicted"/>
<dbReference type="InterPro" id="IPR002763">
    <property type="entry name" value="DUF72"/>
</dbReference>
<comment type="caution">
    <text evidence="1">The sequence shown here is derived from an EMBL/GenBank/DDBJ whole genome shotgun (WGS) entry which is preliminary data.</text>
</comment>
<accession>A0A0L8AGM9</accession>
<evidence type="ECO:0000313" key="2">
    <source>
        <dbReference type="Proteomes" id="UP000036890"/>
    </source>
</evidence>